<dbReference type="InterPro" id="IPR008942">
    <property type="entry name" value="ENTH_VHS"/>
</dbReference>
<dbReference type="InterPro" id="IPR057242">
    <property type="entry name" value="PCFS4-like"/>
</dbReference>
<feature type="compositionally biased region" description="Basic and acidic residues" evidence="1">
    <location>
        <begin position="115"/>
        <end position="129"/>
    </location>
</feature>
<evidence type="ECO:0000313" key="3">
    <source>
        <dbReference type="EMBL" id="CAK9279152.1"/>
    </source>
</evidence>
<feature type="domain" description="CID" evidence="2">
    <location>
        <begin position="138"/>
        <end position="266"/>
    </location>
</feature>
<dbReference type="InterPro" id="IPR045154">
    <property type="entry name" value="PCF11-like"/>
</dbReference>
<dbReference type="CDD" id="cd16982">
    <property type="entry name" value="CID_Pcf11"/>
    <property type="match status" value="1"/>
</dbReference>
<feature type="compositionally biased region" description="Pro residues" evidence="1">
    <location>
        <begin position="768"/>
        <end position="777"/>
    </location>
</feature>
<feature type="compositionally biased region" description="Low complexity" evidence="1">
    <location>
        <begin position="598"/>
        <end position="634"/>
    </location>
</feature>
<evidence type="ECO:0000256" key="1">
    <source>
        <dbReference type="SAM" id="MobiDB-lite"/>
    </source>
</evidence>
<dbReference type="PANTHER" id="PTHR15921:SF3">
    <property type="entry name" value="PRE-MRNA CLEAVAGE COMPLEX 2 PROTEIN PCF11"/>
    <property type="match status" value="1"/>
</dbReference>
<dbReference type="Pfam" id="PF23228">
    <property type="entry name" value="zf_PCFS4"/>
    <property type="match status" value="1"/>
</dbReference>
<accession>A0ABP0XKF9</accession>
<dbReference type="PROSITE" id="PS00028">
    <property type="entry name" value="ZINC_FINGER_C2H2_1"/>
    <property type="match status" value="1"/>
</dbReference>
<dbReference type="InterPro" id="IPR047415">
    <property type="entry name" value="Pcf11_CID"/>
</dbReference>
<dbReference type="EMBL" id="OZ020104">
    <property type="protein sequence ID" value="CAK9279152.1"/>
    <property type="molecule type" value="Genomic_DNA"/>
</dbReference>
<feature type="compositionally biased region" description="Basic and acidic residues" evidence="1">
    <location>
        <begin position="1"/>
        <end position="15"/>
    </location>
</feature>
<dbReference type="Proteomes" id="UP001497444">
    <property type="component" value="Chromosome 9"/>
</dbReference>
<feature type="compositionally biased region" description="Low complexity" evidence="1">
    <location>
        <begin position="680"/>
        <end position="695"/>
    </location>
</feature>
<feature type="region of interest" description="Disordered" evidence="1">
    <location>
        <begin position="567"/>
        <end position="634"/>
    </location>
</feature>
<evidence type="ECO:0000259" key="2">
    <source>
        <dbReference type="PROSITE" id="PS51391"/>
    </source>
</evidence>
<dbReference type="Pfam" id="PF04818">
    <property type="entry name" value="CID"/>
    <property type="match status" value="1"/>
</dbReference>
<feature type="region of interest" description="Disordered" evidence="1">
    <location>
        <begin position="1"/>
        <end position="22"/>
    </location>
</feature>
<dbReference type="InterPro" id="IPR013087">
    <property type="entry name" value="Znf_C2H2_type"/>
</dbReference>
<feature type="region of interest" description="Disordered" evidence="1">
    <location>
        <begin position="489"/>
        <end position="549"/>
    </location>
</feature>
<feature type="region of interest" description="Disordered" evidence="1">
    <location>
        <begin position="675"/>
        <end position="698"/>
    </location>
</feature>
<organism evidence="3 4">
    <name type="scientific">Sphagnum jensenii</name>
    <dbReference type="NCBI Taxonomy" id="128206"/>
    <lineage>
        <taxon>Eukaryota</taxon>
        <taxon>Viridiplantae</taxon>
        <taxon>Streptophyta</taxon>
        <taxon>Embryophyta</taxon>
        <taxon>Bryophyta</taxon>
        <taxon>Sphagnophytina</taxon>
        <taxon>Sphagnopsida</taxon>
        <taxon>Sphagnales</taxon>
        <taxon>Sphagnaceae</taxon>
        <taxon>Sphagnum</taxon>
    </lineage>
</organism>
<feature type="region of interest" description="Disordered" evidence="1">
    <location>
        <begin position="106"/>
        <end position="135"/>
    </location>
</feature>
<dbReference type="PANTHER" id="PTHR15921">
    <property type="entry name" value="PRE-MRNA CLEAVAGE COMPLEX II"/>
    <property type="match status" value="1"/>
</dbReference>
<feature type="region of interest" description="Disordered" evidence="1">
    <location>
        <begin position="749"/>
        <end position="781"/>
    </location>
</feature>
<feature type="region of interest" description="Disordered" evidence="1">
    <location>
        <begin position="335"/>
        <end position="355"/>
    </location>
</feature>
<feature type="region of interest" description="Disordered" evidence="1">
    <location>
        <begin position="362"/>
        <end position="381"/>
    </location>
</feature>
<dbReference type="Gene3D" id="1.25.40.90">
    <property type="match status" value="1"/>
</dbReference>
<feature type="compositionally biased region" description="Polar residues" evidence="1">
    <location>
        <begin position="582"/>
        <end position="597"/>
    </location>
</feature>
<feature type="region of interest" description="Disordered" evidence="1">
    <location>
        <begin position="995"/>
        <end position="1022"/>
    </location>
</feature>
<proteinExistence type="predicted"/>
<reference evidence="3" key="1">
    <citation type="submission" date="2024-02" db="EMBL/GenBank/DDBJ databases">
        <authorList>
            <consortium name="ELIXIR-Norway"/>
            <consortium name="Elixir Norway"/>
        </authorList>
    </citation>
    <scope>NUCLEOTIDE SEQUENCE</scope>
</reference>
<feature type="compositionally biased region" description="Acidic residues" evidence="1">
    <location>
        <begin position="1002"/>
        <end position="1011"/>
    </location>
</feature>
<feature type="region of interest" description="Disordered" evidence="1">
    <location>
        <begin position="705"/>
        <end position="724"/>
    </location>
</feature>
<evidence type="ECO:0000313" key="4">
    <source>
        <dbReference type="Proteomes" id="UP001497444"/>
    </source>
</evidence>
<dbReference type="PROSITE" id="PS51391">
    <property type="entry name" value="CID"/>
    <property type="match status" value="1"/>
</dbReference>
<feature type="compositionally biased region" description="Polar residues" evidence="1">
    <location>
        <begin position="519"/>
        <end position="535"/>
    </location>
</feature>
<keyword evidence="4" id="KW-1185">Reference proteome</keyword>
<name>A0ABP0XKF9_9BRYO</name>
<protein>
    <recommendedName>
        <fullName evidence="2">CID domain-containing protein</fullName>
    </recommendedName>
</protein>
<gene>
    <name evidence="3" type="ORF">CSSPJE1EN1_LOCUS24630</name>
</gene>
<dbReference type="InterPro" id="IPR006569">
    <property type="entry name" value="CID_dom"/>
</dbReference>
<feature type="compositionally biased region" description="Low complexity" evidence="1">
    <location>
        <begin position="758"/>
        <end position="767"/>
    </location>
</feature>
<dbReference type="SUPFAM" id="SSF48464">
    <property type="entry name" value="ENTH/VHS domain"/>
    <property type="match status" value="1"/>
</dbReference>
<dbReference type="SMART" id="SM00582">
    <property type="entry name" value="RPR"/>
    <property type="match status" value="1"/>
</dbReference>
<sequence>MRNEGRDERQFRETSDGDIPTGMWERKKKREFARTQQIARDFSLIWKRPILERNSSSVLMNWQREPKVLEGWASNAIIANHSTYLKKAGGEKEKGEKRMGLNNELLLRGGSKMGSNDKDREPNEQRNKEEETETPIEDLQELVSQYKSALMELTFNSKPIITNLTIIAGENAHAAQGISAVICDHIIMVPKEQKLPSLYLLDSIVKNIGGEYVKYFSARLPEVFCKAYRQVDSVSYTAMQHLFWTWRGVFPSGPLHVIEAELEFSLQSKEPVMSSQPSRPIELAVLRSGHGIHVNPKYLEAQRQLLLQSSRSRQGRFDKTGYGQRPVYDLPEYERERWGGPESDMGGRPGAERIDQSGWYREQEMQRQSNGGPDDRGLYSQPNGYNMRHQSGPRLSGVDSHGHRNMASGPWRGGPVLLPQAMEMNKRGTGGDGGPLKVLGPEPQSFGSHMQGIKNWQNADEEEYVWEDLTPHAQEPGVGTSSNVPPFSTTTLIPSPSRGGATAGPFGIRPNFPSKLGQAHNNSPSTPDSNVTFQQSERHPGLGSRYLPNQPNHVLQHILNERAGLVQPPLHQDPTLPAQLPVNPQSLQSSQGTSLDFSSMSPQFRPPSSSSSLQHSSQQAQPVSSLGQDQQGQLTQFQQGTMSGLMANGQTGMQGTETGALVALLKSGLLPTVQSPLVPQPRSQPQSIPLQQPSSGLGEVQQLISGQSPLPSRPPPPHLPVSAISPLSMQAGAHGGQYPITVSGQGNPILSALPNYPPQQQQSHHGQPPLPPGPPPLSAVRANSISLPLSGVTPLPAPMGQIDSLLKSLVAKGLIAPSKPKEDITGIEFKPEVLKGGYEAVLNALYYNLPRQCKTCGLRFKEQEVHSKHMDWHVSRNRLQKAQKKLSRKWFVTLKEWLSGTGASTTQLAPSFFAAEVVAISSETDDGESIAVPADENQSACALCGEPFEDFYSDEKDEWMYKGTVYMNAPTGGIMEGLDSGALGPIVHIKCQTESAARADLSEDNEEDERDEVGSQRKRVRY</sequence>